<dbReference type="PROSITE" id="PS00086">
    <property type="entry name" value="CYTOCHROME_P450"/>
    <property type="match status" value="1"/>
</dbReference>
<evidence type="ECO:0000256" key="2">
    <source>
        <dbReference type="ARBA" id="ARBA00010617"/>
    </source>
</evidence>
<dbReference type="GO" id="GO:0020037">
    <property type="term" value="F:heme binding"/>
    <property type="evidence" value="ECO:0007669"/>
    <property type="project" value="InterPro"/>
</dbReference>
<dbReference type="SUPFAM" id="SSF52833">
    <property type="entry name" value="Thioredoxin-like"/>
    <property type="match status" value="1"/>
</dbReference>
<evidence type="ECO:0000313" key="9">
    <source>
        <dbReference type="EnsemblMetazoa" id="PPA17600.1"/>
    </source>
</evidence>
<dbReference type="PRINTS" id="PR00463">
    <property type="entry name" value="EP450I"/>
</dbReference>
<dbReference type="FunFam" id="1.20.1050.10:FF:000044">
    <property type="entry name" value="Glutathione S-transferase"/>
    <property type="match status" value="1"/>
</dbReference>
<dbReference type="InterPro" id="IPR017972">
    <property type="entry name" value="Cyt_P450_CS"/>
</dbReference>
<dbReference type="Pfam" id="PF00067">
    <property type="entry name" value="p450"/>
    <property type="match status" value="2"/>
</dbReference>
<dbReference type="GO" id="GO:0004497">
    <property type="term" value="F:monooxygenase activity"/>
    <property type="evidence" value="ECO:0007669"/>
    <property type="project" value="UniProtKB-KW"/>
</dbReference>
<dbReference type="FunFam" id="3.40.30.10:FF:000258">
    <property type="entry name" value="Glutathione S-transferase"/>
    <property type="match status" value="1"/>
</dbReference>
<evidence type="ECO:0000256" key="7">
    <source>
        <dbReference type="ARBA" id="ARBA00023033"/>
    </source>
</evidence>
<evidence type="ECO:0000256" key="3">
    <source>
        <dbReference type="ARBA" id="ARBA00022617"/>
    </source>
</evidence>
<reference evidence="10" key="1">
    <citation type="journal article" date="2008" name="Nat. Genet.">
        <title>The Pristionchus pacificus genome provides a unique perspective on nematode lifestyle and parasitism.</title>
        <authorList>
            <person name="Dieterich C."/>
            <person name="Clifton S.W."/>
            <person name="Schuster L.N."/>
            <person name="Chinwalla A."/>
            <person name="Delehaunty K."/>
            <person name="Dinkelacker I."/>
            <person name="Fulton L."/>
            <person name="Fulton R."/>
            <person name="Godfrey J."/>
            <person name="Minx P."/>
            <person name="Mitreva M."/>
            <person name="Roeseler W."/>
            <person name="Tian H."/>
            <person name="Witte H."/>
            <person name="Yang S.P."/>
            <person name="Wilson R.K."/>
            <person name="Sommer R.J."/>
        </authorList>
    </citation>
    <scope>NUCLEOTIDE SEQUENCE [LARGE SCALE GENOMIC DNA]</scope>
    <source>
        <strain evidence="10">PS312</strain>
    </source>
</reference>
<evidence type="ECO:0000313" key="10">
    <source>
        <dbReference type="Proteomes" id="UP000005239"/>
    </source>
</evidence>
<dbReference type="InterPro" id="IPR004045">
    <property type="entry name" value="Glutathione_S-Trfase_N"/>
</dbReference>
<reference evidence="9" key="2">
    <citation type="submission" date="2022-06" db="UniProtKB">
        <authorList>
            <consortium name="EnsemblMetazoa"/>
        </authorList>
    </citation>
    <scope>IDENTIFICATION</scope>
    <source>
        <strain evidence="9">PS312</strain>
    </source>
</reference>
<keyword evidence="10" id="KW-1185">Reference proteome</keyword>
<evidence type="ECO:0000256" key="6">
    <source>
        <dbReference type="ARBA" id="ARBA00023004"/>
    </source>
</evidence>
<protein>
    <submittedName>
        <fullName evidence="9">Glutathione S-transferase</fullName>
    </submittedName>
</protein>
<gene>
    <name evidence="9" type="primary">WBGene00107154</name>
</gene>
<dbReference type="PRINTS" id="PR00385">
    <property type="entry name" value="P450"/>
</dbReference>
<dbReference type="InterPro" id="IPR036396">
    <property type="entry name" value="Cyt_P450_sf"/>
</dbReference>
<dbReference type="InterPro" id="IPR001128">
    <property type="entry name" value="Cyt_P450"/>
</dbReference>
<dbReference type="Gene3D" id="1.10.630.10">
    <property type="entry name" value="Cytochrome P450"/>
    <property type="match status" value="1"/>
</dbReference>
<organism evidence="9 10">
    <name type="scientific">Pristionchus pacificus</name>
    <name type="common">Parasitic nematode worm</name>
    <dbReference type="NCBI Taxonomy" id="54126"/>
    <lineage>
        <taxon>Eukaryota</taxon>
        <taxon>Metazoa</taxon>
        <taxon>Ecdysozoa</taxon>
        <taxon>Nematoda</taxon>
        <taxon>Chromadorea</taxon>
        <taxon>Rhabditida</taxon>
        <taxon>Rhabditina</taxon>
        <taxon>Diplogasteromorpha</taxon>
        <taxon>Diplogasteroidea</taxon>
        <taxon>Neodiplogasteridae</taxon>
        <taxon>Pristionchus</taxon>
    </lineage>
</organism>
<dbReference type="EnsemblMetazoa" id="PPA17600.1">
    <property type="protein sequence ID" value="PPA17600.1"/>
    <property type="gene ID" value="WBGene00107154"/>
</dbReference>
<dbReference type="PANTHER" id="PTHR24292">
    <property type="entry name" value="CYTOCHROME P450"/>
    <property type="match status" value="1"/>
</dbReference>
<dbReference type="PROSITE" id="PS50404">
    <property type="entry name" value="GST_NTER"/>
    <property type="match status" value="1"/>
</dbReference>
<evidence type="ECO:0000256" key="5">
    <source>
        <dbReference type="ARBA" id="ARBA00023002"/>
    </source>
</evidence>
<keyword evidence="5 8" id="KW-0560">Oxidoreductase</keyword>
<proteinExistence type="inferred from homology"/>
<comment type="cofactor">
    <cofactor evidence="1">
        <name>heme</name>
        <dbReference type="ChEBI" id="CHEBI:30413"/>
    </cofactor>
</comment>
<dbReference type="PROSITE" id="PS50405">
    <property type="entry name" value="GST_CTER"/>
    <property type="match status" value="1"/>
</dbReference>
<evidence type="ECO:0000256" key="4">
    <source>
        <dbReference type="ARBA" id="ARBA00022723"/>
    </source>
</evidence>
<dbReference type="AlphaFoldDB" id="A0A2A6C216"/>
<dbReference type="InterPro" id="IPR002401">
    <property type="entry name" value="Cyt_P450_E_grp-I"/>
</dbReference>
<dbReference type="SUPFAM" id="SSF47616">
    <property type="entry name" value="GST C-terminal domain-like"/>
    <property type="match status" value="1"/>
</dbReference>
<dbReference type="InterPro" id="IPR050476">
    <property type="entry name" value="Insect_CytP450_Detox"/>
</dbReference>
<keyword evidence="4 8" id="KW-0479">Metal-binding</keyword>
<dbReference type="PANTHER" id="PTHR24292:SF102">
    <property type="entry name" value="CYTOCHROME P450 FAMILY-RELATED"/>
    <property type="match status" value="1"/>
</dbReference>
<dbReference type="InterPro" id="IPR036282">
    <property type="entry name" value="Glutathione-S-Trfase_C_sf"/>
</dbReference>
<keyword evidence="7 8" id="KW-0503">Monooxygenase</keyword>
<sequence>MIVVFLLIGMVLLFLFYRHHNKRTRHWSDRRVPGPKPEFLLGNLRAFWTAGKARAVLLKEWTEQYGKVYGYLEGQQQIRVISDVPLVSEIFIKRFDYFHAPAKIGLQGADNSDHIHMAQARGAQWKRLRTLSTDAFSVKAIRNVFPTIKDSARQIVKFIEKKEGEEIDAQRYFREYTMDIISKITLGMDDCQMFENEMVGWCSEFFSAPRNSWIFVLAAVFPSMVQHMKILFFVLFLFGDIPIVKLSKHIQKVVVDRKRSRDAGETTRSDILEMFLDAESEDVEVIGGKAKNKLTTNEIVANCKLFLLAGFDTTSITISKAVHFLANHEEIQQRLRDEIDDVIGHENYDFEEIGSLRYAEAVIKETLRHHPIASGWLENTTRDRAAFLAFGEGPRICLGMKMAFVEAKIALVEVLRNFTIEKTKNTVARQLFHLAGVPFEDIRIPGTEWPALKDKTPFGQLPLLEVDGKPLPQSFAISRYLAKEFGFAGNSPFESAWVDAIADQHKDYSNEIRPALGVFMGRIEGDKEQLLKDVAIPTRDKYFVILERFAKENGSNGHFVGSSLTWVDLLIADHVSILLKYLPDFLEKYPTIVQTVKQIESTPKLKEWIGKRPDTAF</sequence>
<dbReference type="InterPro" id="IPR010987">
    <property type="entry name" value="Glutathione-S-Trfase_C-like"/>
</dbReference>
<dbReference type="SFLD" id="SFLDS00019">
    <property type="entry name" value="Glutathione_Transferase_(cytos"/>
    <property type="match status" value="1"/>
</dbReference>
<evidence type="ECO:0000256" key="8">
    <source>
        <dbReference type="RuleBase" id="RU000461"/>
    </source>
</evidence>
<comment type="similarity">
    <text evidence="2 8">Belongs to the cytochrome P450 family.</text>
</comment>
<accession>A0A2A6C216</accession>
<dbReference type="SUPFAM" id="SSF48264">
    <property type="entry name" value="Cytochrome P450"/>
    <property type="match status" value="1"/>
</dbReference>
<dbReference type="Proteomes" id="UP000005239">
    <property type="component" value="Unassembled WGS sequence"/>
</dbReference>
<dbReference type="Pfam" id="PF14497">
    <property type="entry name" value="GST_C_3"/>
    <property type="match status" value="1"/>
</dbReference>
<dbReference type="CDD" id="cd03192">
    <property type="entry name" value="GST_C_Sigma_like"/>
    <property type="match status" value="1"/>
</dbReference>
<accession>A0A8R1UDB6</accession>
<dbReference type="GO" id="GO:0005506">
    <property type="term" value="F:iron ion binding"/>
    <property type="evidence" value="ECO:0007669"/>
    <property type="project" value="InterPro"/>
</dbReference>
<dbReference type="CDD" id="cd03039">
    <property type="entry name" value="GST_N_Sigma_like"/>
    <property type="match status" value="1"/>
</dbReference>
<dbReference type="InterPro" id="IPR004046">
    <property type="entry name" value="GST_C"/>
</dbReference>
<dbReference type="Pfam" id="PF02798">
    <property type="entry name" value="GST_N"/>
    <property type="match status" value="1"/>
</dbReference>
<dbReference type="InterPro" id="IPR040079">
    <property type="entry name" value="Glutathione_S-Trfase"/>
</dbReference>
<keyword evidence="3 8" id="KW-0349">Heme</keyword>
<dbReference type="GO" id="GO:0016705">
    <property type="term" value="F:oxidoreductase activity, acting on paired donors, with incorporation or reduction of molecular oxygen"/>
    <property type="evidence" value="ECO:0007669"/>
    <property type="project" value="InterPro"/>
</dbReference>
<dbReference type="InterPro" id="IPR036249">
    <property type="entry name" value="Thioredoxin-like_sf"/>
</dbReference>
<dbReference type="Gene3D" id="1.20.1050.130">
    <property type="match status" value="1"/>
</dbReference>
<evidence type="ECO:0000256" key="1">
    <source>
        <dbReference type="ARBA" id="ARBA00001971"/>
    </source>
</evidence>
<keyword evidence="6 8" id="KW-0408">Iron</keyword>
<name>A0A2A6C216_PRIPA</name>